<organism evidence="1 2">
    <name type="scientific">Lithospermum erythrorhizon</name>
    <name type="common">Purple gromwell</name>
    <name type="synonym">Lithospermum officinale var. erythrorhizon</name>
    <dbReference type="NCBI Taxonomy" id="34254"/>
    <lineage>
        <taxon>Eukaryota</taxon>
        <taxon>Viridiplantae</taxon>
        <taxon>Streptophyta</taxon>
        <taxon>Embryophyta</taxon>
        <taxon>Tracheophyta</taxon>
        <taxon>Spermatophyta</taxon>
        <taxon>Magnoliopsida</taxon>
        <taxon>eudicotyledons</taxon>
        <taxon>Gunneridae</taxon>
        <taxon>Pentapetalae</taxon>
        <taxon>asterids</taxon>
        <taxon>lamiids</taxon>
        <taxon>Boraginales</taxon>
        <taxon>Boraginaceae</taxon>
        <taxon>Boraginoideae</taxon>
        <taxon>Lithospermeae</taxon>
        <taxon>Lithospermum</taxon>
    </lineage>
</organism>
<reference evidence="1 2" key="1">
    <citation type="submission" date="2024-01" db="EMBL/GenBank/DDBJ databases">
        <title>The complete chloroplast genome sequence of Lithospermum erythrorhizon: insights into the phylogenetic relationship among Boraginaceae species and the maternal lineages of purple gromwells.</title>
        <authorList>
            <person name="Okada T."/>
            <person name="Watanabe K."/>
        </authorList>
    </citation>
    <scope>NUCLEOTIDE SEQUENCE [LARGE SCALE GENOMIC DNA]</scope>
</reference>
<dbReference type="EMBL" id="BAABME010007059">
    <property type="protein sequence ID" value="GAA0170001.1"/>
    <property type="molecule type" value="Genomic_DNA"/>
</dbReference>
<sequence length="106" mass="12066">MCCRELPTSQGSNRKWMDFVMHFSDDEIEELDSEDEDNTRHQHVATGRRFACDELYISGFEDSNVVNKIDDRVELLSDNEDSENGKALGIQSHLMEPVGLVEGALF</sequence>
<evidence type="ECO:0000313" key="2">
    <source>
        <dbReference type="Proteomes" id="UP001454036"/>
    </source>
</evidence>
<accession>A0AAV3R439</accession>
<evidence type="ECO:0000313" key="1">
    <source>
        <dbReference type="EMBL" id="GAA0170001.1"/>
    </source>
</evidence>
<comment type="caution">
    <text evidence="1">The sequence shown here is derived from an EMBL/GenBank/DDBJ whole genome shotgun (WGS) entry which is preliminary data.</text>
</comment>
<protein>
    <submittedName>
        <fullName evidence="1">Uncharacterized protein</fullName>
    </submittedName>
</protein>
<name>A0AAV3R439_LITER</name>
<keyword evidence="2" id="KW-1185">Reference proteome</keyword>
<gene>
    <name evidence="1" type="ORF">LIER_24363</name>
</gene>
<dbReference type="AlphaFoldDB" id="A0AAV3R439"/>
<dbReference type="Proteomes" id="UP001454036">
    <property type="component" value="Unassembled WGS sequence"/>
</dbReference>
<proteinExistence type="predicted"/>